<evidence type="ECO:0000256" key="9">
    <source>
        <dbReference type="ARBA" id="ARBA00022741"/>
    </source>
</evidence>
<dbReference type="EC" id="2.7.1.33" evidence="6 16"/>
<dbReference type="SUPFAM" id="SSF53067">
    <property type="entry name" value="Actin-like ATPase domain"/>
    <property type="match status" value="2"/>
</dbReference>
<dbReference type="Pfam" id="PF03309">
    <property type="entry name" value="Pan_kinase"/>
    <property type="match status" value="1"/>
</dbReference>
<comment type="caution">
    <text evidence="16">Lacks conserved residue(s) required for the propagation of feature annotation.</text>
</comment>
<evidence type="ECO:0000256" key="14">
    <source>
        <dbReference type="ARBA" id="ARBA00038036"/>
    </source>
</evidence>
<evidence type="ECO:0000256" key="4">
    <source>
        <dbReference type="ARBA" id="ARBA00005225"/>
    </source>
</evidence>
<dbReference type="PANTHER" id="PTHR34265">
    <property type="entry name" value="TYPE III PANTOTHENATE KINASE"/>
    <property type="match status" value="1"/>
</dbReference>
<comment type="similarity">
    <text evidence="14 16">Belongs to the type III pantothenate kinase family.</text>
</comment>
<dbReference type="AlphaFoldDB" id="A0A7Z7MUJ2"/>
<comment type="subunit">
    <text evidence="5 16">Homodimer.</text>
</comment>
<evidence type="ECO:0000256" key="7">
    <source>
        <dbReference type="ARBA" id="ARBA00022490"/>
    </source>
</evidence>
<keyword evidence="11 16" id="KW-0067">ATP-binding</keyword>
<reference evidence="17" key="1">
    <citation type="submission" date="2017-03" db="EMBL/GenBank/DDBJ databases">
        <authorList>
            <consortium name="AG Boll"/>
        </authorList>
    </citation>
    <scope>NUCLEOTIDE SEQUENCE [LARGE SCALE GENOMIC DNA]</scope>
    <source>
        <strain evidence="17">Chol</strain>
    </source>
</reference>
<keyword evidence="7 16" id="KW-0963">Cytoplasm</keyword>
<dbReference type="PANTHER" id="PTHR34265:SF1">
    <property type="entry name" value="TYPE III PANTOTHENATE KINASE"/>
    <property type="match status" value="1"/>
</dbReference>
<comment type="function">
    <text evidence="16">Catalyzes the phosphorylation of pantothenate (Pan), the first step in CoA biosynthesis.</text>
</comment>
<sequence length="256" mass="26660">MSDRMLLCLDCGNTRLKWGTYDPARRCWLAQGALLLTEIGRLPAEVRASPGYSTPAGIVGCIVANHEARAAIELGADALGAPLRWNESQAAQCGVTNGYEEPAQLGADRWAALIGARHLQPQAPCLVVTAGTATTIDRLDADGSFRGGLILPGVDLMRTALAHHTARLPLAQGDFQELPCNTRAAIASGCLQATAGAIERMFRPIAADPAAICLLSGGAAGHFAGLLDIPLRHVENLVLEGLAQIAVAVAVTDSTA</sequence>
<dbReference type="InterPro" id="IPR004619">
    <property type="entry name" value="Type_III_PanK"/>
</dbReference>
<keyword evidence="9 16" id="KW-0547">Nucleotide-binding</keyword>
<keyword evidence="13 16" id="KW-0173">Coenzyme A biosynthesis</keyword>
<feature type="binding site" evidence="16">
    <location>
        <position position="132"/>
    </location>
    <ligand>
        <name>ATP</name>
        <dbReference type="ChEBI" id="CHEBI:30616"/>
    </ligand>
</feature>
<evidence type="ECO:0000256" key="11">
    <source>
        <dbReference type="ARBA" id="ARBA00022840"/>
    </source>
</evidence>
<evidence type="ECO:0000256" key="13">
    <source>
        <dbReference type="ARBA" id="ARBA00022993"/>
    </source>
</evidence>
<feature type="active site" description="Proton acceptor" evidence="16">
    <location>
        <position position="108"/>
    </location>
</feature>
<accession>A0A7Z7MUJ2</accession>
<comment type="cofactor">
    <cofactor evidence="2">
        <name>K(+)</name>
        <dbReference type="ChEBI" id="CHEBI:29103"/>
    </cofactor>
</comment>
<gene>
    <name evidence="16 17" type="primary">coaX</name>
    <name evidence="17" type="ORF">SDENCHOL_10671</name>
</gene>
<dbReference type="GO" id="GO:0004594">
    <property type="term" value="F:pantothenate kinase activity"/>
    <property type="evidence" value="ECO:0007669"/>
    <property type="project" value="UniProtKB-UniRule"/>
</dbReference>
<dbReference type="EMBL" id="LT837803">
    <property type="protein sequence ID" value="SMB22711.1"/>
    <property type="molecule type" value="Genomic_DNA"/>
</dbReference>
<feature type="binding site" evidence="16">
    <location>
        <position position="99"/>
    </location>
    <ligand>
        <name>substrate</name>
    </ligand>
</feature>
<dbReference type="InterPro" id="IPR043129">
    <property type="entry name" value="ATPase_NBD"/>
</dbReference>
<dbReference type="GO" id="GO:0005524">
    <property type="term" value="F:ATP binding"/>
    <property type="evidence" value="ECO:0007669"/>
    <property type="project" value="UniProtKB-UniRule"/>
</dbReference>
<evidence type="ECO:0000256" key="16">
    <source>
        <dbReference type="HAMAP-Rule" id="MF_01274"/>
    </source>
</evidence>
<dbReference type="RefSeq" id="WP_197706830.1">
    <property type="nucleotide sequence ID" value="NZ_LT837803.1"/>
</dbReference>
<dbReference type="Proteomes" id="UP000242886">
    <property type="component" value="Chromosome SDENCHOL"/>
</dbReference>
<evidence type="ECO:0000256" key="15">
    <source>
        <dbReference type="ARBA" id="ARBA00040883"/>
    </source>
</evidence>
<keyword evidence="18" id="KW-1185">Reference proteome</keyword>
<keyword evidence="10 16" id="KW-0418">Kinase</keyword>
<dbReference type="UniPathway" id="UPA00241">
    <property type="reaction ID" value="UER00352"/>
</dbReference>
<proteinExistence type="inferred from homology"/>
<evidence type="ECO:0000256" key="12">
    <source>
        <dbReference type="ARBA" id="ARBA00022958"/>
    </source>
</evidence>
<organism evidence="17 18">
    <name type="scientific">Sterolibacterium denitrificans</name>
    <dbReference type="NCBI Taxonomy" id="157592"/>
    <lineage>
        <taxon>Bacteria</taxon>
        <taxon>Pseudomonadati</taxon>
        <taxon>Pseudomonadota</taxon>
        <taxon>Betaproteobacteria</taxon>
        <taxon>Nitrosomonadales</taxon>
        <taxon>Sterolibacteriaceae</taxon>
        <taxon>Sterolibacterium</taxon>
    </lineage>
</organism>
<evidence type="ECO:0000313" key="18">
    <source>
        <dbReference type="Proteomes" id="UP000242886"/>
    </source>
</evidence>
<dbReference type="Gene3D" id="3.30.420.40">
    <property type="match status" value="2"/>
</dbReference>
<evidence type="ECO:0000256" key="5">
    <source>
        <dbReference type="ARBA" id="ARBA00011738"/>
    </source>
</evidence>
<feature type="binding site" evidence="16">
    <location>
        <position position="182"/>
    </location>
    <ligand>
        <name>substrate</name>
    </ligand>
</feature>
<keyword evidence="8 16" id="KW-0808">Transferase</keyword>
<keyword evidence="12 16" id="KW-0630">Potassium</keyword>
<name>A0A7Z7MUJ2_9PROT</name>
<comment type="pathway">
    <text evidence="4 16">Cofactor biosynthesis; coenzyme A biosynthesis; CoA from (R)-pantothenate: step 1/5.</text>
</comment>
<evidence type="ECO:0000256" key="1">
    <source>
        <dbReference type="ARBA" id="ARBA00001206"/>
    </source>
</evidence>
<evidence type="ECO:0000256" key="8">
    <source>
        <dbReference type="ARBA" id="ARBA00022679"/>
    </source>
</evidence>
<evidence type="ECO:0000256" key="10">
    <source>
        <dbReference type="ARBA" id="ARBA00022777"/>
    </source>
</evidence>
<dbReference type="GO" id="GO:0015937">
    <property type="term" value="P:coenzyme A biosynthetic process"/>
    <property type="evidence" value="ECO:0007669"/>
    <property type="project" value="UniProtKB-UniRule"/>
</dbReference>
<dbReference type="CDD" id="cd24015">
    <property type="entry name" value="ASKHA_NBD_PanK-III"/>
    <property type="match status" value="1"/>
</dbReference>
<feature type="binding site" evidence="16">
    <location>
        <begin position="106"/>
        <end position="109"/>
    </location>
    <ligand>
        <name>substrate</name>
    </ligand>
</feature>
<dbReference type="NCBIfam" id="TIGR00671">
    <property type="entry name" value="baf"/>
    <property type="match status" value="1"/>
</dbReference>
<dbReference type="HAMAP" id="MF_01274">
    <property type="entry name" value="Pantothen_kinase_3"/>
    <property type="match status" value="1"/>
</dbReference>
<evidence type="ECO:0000256" key="6">
    <source>
        <dbReference type="ARBA" id="ARBA00012102"/>
    </source>
</evidence>
<evidence type="ECO:0000313" key="17">
    <source>
        <dbReference type="EMBL" id="SMB22711.1"/>
    </source>
</evidence>
<evidence type="ECO:0000256" key="2">
    <source>
        <dbReference type="ARBA" id="ARBA00001958"/>
    </source>
</evidence>
<protein>
    <recommendedName>
        <fullName evidence="15 16">Type III pantothenate kinase</fullName>
        <ecNumber evidence="6 16">2.7.1.33</ecNumber>
    </recommendedName>
    <alternativeName>
        <fullName evidence="16">PanK-III</fullName>
    </alternativeName>
    <alternativeName>
        <fullName evidence="16">Pantothenic acid kinase</fullName>
    </alternativeName>
</protein>
<comment type="cofactor">
    <cofactor evidence="16">
        <name>NH4(+)</name>
        <dbReference type="ChEBI" id="CHEBI:28938"/>
    </cofactor>
    <cofactor evidence="16">
        <name>K(+)</name>
        <dbReference type="ChEBI" id="CHEBI:29103"/>
    </cofactor>
    <text evidence="16">A monovalent cation. Ammonium or potassium.</text>
</comment>
<comment type="subcellular location">
    <subcellularLocation>
        <location evidence="3 16">Cytoplasm</location>
    </subcellularLocation>
</comment>
<comment type="catalytic activity">
    <reaction evidence="1 16">
        <text>(R)-pantothenate + ATP = (R)-4'-phosphopantothenate + ADP + H(+)</text>
        <dbReference type="Rhea" id="RHEA:16373"/>
        <dbReference type="ChEBI" id="CHEBI:10986"/>
        <dbReference type="ChEBI" id="CHEBI:15378"/>
        <dbReference type="ChEBI" id="CHEBI:29032"/>
        <dbReference type="ChEBI" id="CHEBI:30616"/>
        <dbReference type="ChEBI" id="CHEBI:456216"/>
        <dbReference type="EC" id="2.7.1.33"/>
    </reaction>
</comment>
<evidence type="ECO:0000256" key="3">
    <source>
        <dbReference type="ARBA" id="ARBA00004496"/>
    </source>
</evidence>
<dbReference type="GO" id="GO:0005737">
    <property type="term" value="C:cytoplasm"/>
    <property type="evidence" value="ECO:0007669"/>
    <property type="project" value="UniProtKB-SubCell"/>
</dbReference>
<feature type="binding site" evidence="16">
    <location>
        <begin position="10"/>
        <end position="17"/>
    </location>
    <ligand>
        <name>ATP</name>
        <dbReference type="ChEBI" id="CHEBI:30616"/>
    </ligand>
</feature>